<dbReference type="GO" id="GO:0006915">
    <property type="term" value="P:apoptotic process"/>
    <property type="evidence" value="ECO:0007669"/>
    <property type="project" value="UniProtKB-UniRule"/>
</dbReference>
<name>A0A7R9DPE7_TIMPO</name>
<feature type="compositionally biased region" description="Basic and acidic residues" evidence="3">
    <location>
        <begin position="403"/>
        <end position="415"/>
    </location>
</feature>
<dbReference type="Pfam" id="PF02017">
    <property type="entry name" value="CIDE-N"/>
    <property type="match status" value="1"/>
</dbReference>
<dbReference type="SUPFAM" id="SSF54277">
    <property type="entry name" value="CAD &amp; PB1 domains"/>
    <property type="match status" value="1"/>
</dbReference>
<dbReference type="PANTHER" id="PTHR31025">
    <property type="entry name" value="SI:CH211-196P9.1-RELATED"/>
    <property type="match status" value="1"/>
</dbReference>
<proteinExistence type="predicted"/>
<evidence type="ECO:0000313" key="5">
    <source>
        <dbReference type="EMBL" id="CAD7417177.1"/>
    </source>
</evidence>
<evidence type="ECO:0000256" key="2">
    <source>
        <dbReference type="PROSITE-ProRule" id="PRU00447"/>
    </source>
</evidence>
<dbReference type="AlphaFoldDB" id="A0A7R9DPE7"/>
<gene>
    <name evidence="5" type="ORF">TPSB3V08_LOCUS11583</name>
</gene>
<dbReference type="PROSITE" id="PS51135">
    <property type="entry name" value="CIDE_N"/>
    <property type="match status" value="1"/>
</dbReference>
<accession>A0A7R9DPE7</accession>
<dbReference type="PANTHER" id="PTHR31025:SF22">
    <property type="entry name" value="IP13529P"/>
    <property type="match status" value="1"/>
</dbReference>
<dbReference type="InterPro" id="IPR003508">
    <property type="entry name" value="CIDE-N_dom"/>
</dbReference>
<organism evidence="5">
    <name type="scientific">Timema poppense</name>
    <name type="common">Walking stick</name>
    <dbReference type="NCBI Taxonomy" id="170557"/>
    <lineage>
        <taxon>Eukaryota</taxon>
        <taxon>Metazoa</taxon>
        <taxon>Ecdysozoa</taxon>
        <taxon>Arthropoda</taxon>
        <taxon>Hexapoda</taxon>
        <taxon>Insecta</taxon>
        <taxon>Pterygota</taxon>
        <taxon>Neoptera</taxon>
        <taxon>Polyneoptera</taxon>
        <taxon>Phasmatodea</taxon>
        <taxon>Timematodea</taxon>
        <taxon>Timematoidea</taxon>
        <taxon>Timematidae</taxon>
        <taxon>Timema</taxon>
    </lineage>
</organism>
<evidence type="ECO:0000259" key="4">
    <source>
        <dbReference type="PROSITE" id="PS51135"/>
    </source>
</evidence>
<reference evidence="5" key="1">
    <citation type="submission" date="2020-11" db="EMBL/GenBank/DDBJ databases">
        <authorList>
            <person name="Tran Van P."/>
        </authorList>
    </citation>
    <scope>NUCLEOTIDE SEQUENCE</scope>
</reference>
<feature type="region of interest" description="Disordered" evidence="3">
    <location>
        <begin position="115"/>
        <end position="138"/>
    </location>
</feature>
<feature type="region of interest" description="Disordered" evidence="3">
    <location>
        <begin position="392"/>
        <end position="415"/>
    </location>
</feature>
<dbReference type="EMBL" id="OD012891">
    <property type="protein sequence ID" value="CAD7417177.1"/>
    <property type="molecule type" value="Genomic_DNA"/>
</dbReference>
<dbReference type="Gene3D" id="3.10.20.10">
    <property type="match status" value="1"/>
</dbReference>
<feature type="domain" description="CIDE-N" evidence="4">
    <location>
        <begin position="177"/>
        <end position="254"/>
    </location>
</feature>
<protein>
    <recommendedName>
        <fullName evidence="4">CIDE-N domain-containing protein</fullName>
    </recommendedName>
</protein>
<evidence type="ECO:0000256" key="1">
    <source>
        <dbReference type="ARBA" id="ARBA00022703"/>
    </source>
</evidence>
<sequence>MDNSSSTFNITEDCDIEVIEEEDDNDIQSLPVAECLPERLHTDLYLNNLAELFLKLEAEFMVPSSTIQHLVQQLHNIEIQDGAIINNEEEEFDYIGEDQQMNADIVATEEDFNDNMSTYSESSESSDGDESSSENSEEEAIENLYFCGTYQKRTVEKYQEALTHIDVGKNYQGLKSNMPLFTVVSSNRKDKVLVSGDTIDKVVATACKKLGLSSQQCKIVLDQNGALIDEDEFLSSLPILTEMMILSADEEWVSKEESVCRQGSILATRNKDNQQESNAKSGALVTNTTLVGERRAPLSFPWNKLSDTMTEKLERGETLSTMEARDLRKILGMHMIGTLRDYKRSTVSTLLKIFGNKYPQALKIVDADGELLNDGIEASIIRLYDHINYKKPSSEKRKKTRPSHSEDISDNENNPRIHIDGRVYDEYGCVAYEVPLPEDETKDTQESKRLQLLHIKNSMSDCDKVENLVRATGDEIDRLMKSTYATQRKDIIDRKGGSKEVLLKWPYLEEANYFLAHASLLFGRDVKKVWEEKVSSKGLVLFSVLEIEQKKKNQVGQKRTEARNCMREVIATANRASTNLRQETPKLLALFQLLPLYFLEDENEIFCLVTDTSSTEEMQFAGSTDRPILVVKG</sequence>
<keyword evidence="1 2" id="KW-0053">Apoptosis</keyword>
<evidence type="ECO:0000256" key="3">
    <source>
        <dbReference type="SAM" id="MobiDB-lite"/>
    </source>
</evidence>
<feature type="compositionally biased region" description="Acidic residues" evidence="3">
    <location>
        <begin position="124"/>
        <end position="138"/>
    </location>
</feature>